<keyword evidence="3" id="KW-0963">Cytoplasm</keyword>
<dbReference type="GO" id="GO:0005524">
    <property type="term" value="F:ATP binding"/>
    <property type="evidence" value="ECO:0007669"/>
    <property type="project" value="UniProtKB-KW"/>
</dbReference>
<dbReference type="SUPFAM" id="SSF52540">
    <property type="entry name" value="P-loop containing nucleoside triphosphate hydrolases"/>
    <property type="match status" value="1"/>
</dbReference>
<dbReference type="Gene3D" id="3.40.50.12240">
    <property type="match status" value="1"/>
</dbReference>
<evidence type="ECO:0000256" key="5">
    <source>
        <dbReference type="ARBA" id="ARBA00022840"/>
    </source>
</evidence>
<dbReference type="InterPro" id="IPR000194">
    <property type="entry name" value="ATPase_F1/V1/A1_a/bsu_nucl-bd"/>
</dbReference>
<dbReference type="GO" id="GO:0005737">
    <property type="term" value="C:cytoplasm"/>
    <property type="evidence" value="ECO:0007669"/>
    <property type="project" value="UniProtKB-SubCell"/>
</dbReference>
<dbReference type="CDD" id="cd01136">
    <property type="entry name" value="ATPase_flagellum-secretory_path_III"/>
    <property type="match status" value="1"/>
</dbReference>
<reference evidence="10 11" key="1">
    <citation type="submission" date="2020-03" db="EMBL/GenBank/DDBJ databases">
        <title>Metabolic flexibility allows generalist bacteria to become dominant in a frequently disturbed ecosystem.</title>
        <authorList>
            <person name="Chen Y.-J."/>
            <person name="Leung P.M."/>
            <person name="Bay S.K."/>
            <person name="Hugenholtz P."/>
            <person name="Kessler A.J."/>
            <person name="Shelley G."/>
            <person name="Waite D.W."/>
            <person name="Cook P.L."/>
            <person name="Greening C."/>
        </authorList>
    </citation>
    <scope>NUCLEOTIDE SEQUENCE [LARGE SCALE GENOMIC DNA]</scope>
    <source>
        <strain evidence="10">SS_bin_28</strain>
    </source>
</reference>
<keyword evidence="5" id="KW-0067">ATP-binding</keyword>
<evidence type="ECO:0000313" key="10">
    <source>
        <dbReference type="EMBL" id="NNF06058.1"/>
    </source>
</evidence>
<proteinExistence type="predicted"/>
<dbReference type="GO" id="GO:0008564">
    <property type="term" value="F:protein-exporting ATPase activity"/>
    <property type="evidence" value="ECO:0007669"/>
    <property type="project" value="UniProtKB-EC"/>
</dbReference>
<dbReference type="InterPro" id="IPR040627">
    <property type="entry name" value="T3SS_ATPase_C"/>
</dbReference>
<dbReference type="SMART" id="SM00382">
    <property type="entry name" value="AAA"/>
    <property type="match status" value="1"/>
</dbReference>
<evidence type="ECO:0000256" key="3">
    <source>
        <dbReference type="ARBA" id="ARBA00022490"/>
    </source>
</evidence>
<dbReference type="GO" id="GO:0030254">
    <property type="term" value="P:protein secretion by the type III secretion system"/>
    <property type="evidence" value="ECO:0007669"/>
    <property type="project" value="InterPro"/>
</dbReference>
<dbReference type="Pfam" id="PF02874">
    <property type="entry name" value="ATP-synt_ab_N"/>
    <property type="match status" value="1"/>
</dbReference>
<dbReference type="InterPro" id="IPR004100">
    <property type="entry name" value="ATPase_F1/V1/A1_a/bsu_N"/>
</dbReference>
<name>A0A7Y2EDI1_UNCEI</name>
<dbReference type="NCBIfam" id="TIGR01026">
    <property type="entry name" value="fliI_yscN"/>
    <property type="match status" value="1"/>
</dbReference>
<dbReference type="Proteomes" id="UP000547674">
    <property type="component" value="Unassembled WGS sequence"/>
</dbReference>
<protein>
    <submittedName>
        <fullName evidence="10">FliI/YscN family ATPase</fullName>
    </submittedName>
</protein>
<dbReference type="PROSITE" id="PS00152">
    <property type="entry name" value="ATPASE_ALPHA_BETA"/>
    <property type="match status" value="1"/>
</dbReference>
<evidence type="ECO:0000313" key="11">
    <source>
        <dbReference type="Proteomes" id="UP000547674"/>
    </source>
</evidence>
<dbReference type="CDD" id="cd18117">
    <property type="entry name" value="ATP-synt_flagellum-secretory_path_III_N"/>
    <property type="match status" value="1"/>
</dbReference>
<comment type="catalytic activity">
    <reaction evidence="8">
        <text>ATP + H2O + cellular proteinSide 1 = ADP + phosphate + cellular proteinSide 2.</text>
        <dbReference type="EC" id="7.4.2.8"/>
    </reaction>
</comment>
<organism evidence="10 11">
    <name type="scientific">Eiseniibacteriota bacterium</name>
    <dbReference type="NCBI Taxonomy" id="2212470"/>
    <lineage>
        <taxon>Bacteria</taxon>
        <taxon>Candidatus Eiseniibacteriota</taxon>
    </lineage>
</organism>
<evidence type="ECO:0000256" key="4">
    <source>
        <dbReference type="ARBA" id="ARBA00022741"/>
    </source>
</evidence>
<evidence type="ECO:0000256" key="8">
    <source>
        <dbReference type="ARBA" id="ARBA00034006"/>
    </source>
</evidence>
<dbReference type="GO" id="GO:0030257">
    <property type="term" value="C:type III protein secretion system complex"/>
    <property type="evidence" value="ECO:0007669"/>
    <property type="project" value="InterPro"/>
</dbReference>
<dbReference type="Pfam" id="PF18269">
    <property type="entry name" value="T3SS_ATPase_C"/>
    <property type="match status" value="1"/>
</dbReference>
<dbReference type="PANTHER" id="PTHR15184:SF9">
    <property type="entry name" value="SPI-1 TYPE 3 SECRETION SYSTEM ATPASE"/>
    <property type="match status" value="1"/>
</dbReference>
<evidence type="ECO:0000256" key="1">
    <source>
        <dbReference type="ARBA" id="ARBA00004496"/>
    </source>
</evidence>
<evidence type="ECO:0000259" key="9">
    <source>
        <dbReference type="SMART" id="SM00382"/>
    </source>
</evidence>
<sequence>MTSDLQPWLKEAETKLNDVPRLAVCGRVTRVVGQVVEATAMPVAVGELCRIAPGSPSNVLAQVVGFHGGGVFLMPLGEVEGIHPNSPVLPLGREFYAQVGDGLVGRVLNGIGEPIDGFGPLGQTEHRMLSGNRPDPLARTVIEERIATGVRAIDGCLTMGRGQRIGIMAGSGVGKSMLLGMIARNTDADVNVIALLGERGREVREFIERDLGPEGLRRSVIVTATSDEAALVRVNGALVATTIAEYFRDQGKSVMLMMDSVTRIAMAWREIGLAVGEPPTTKGYPPSVFAALPKLLERAGTAKRGSITGLYTVLVEGDDFSEPVADAARSILDGHIVLSRELAGRRHFPAIDVLESVSRVRGAVITPEFQEASNTLLRIEAAYRSHEDLISVGAYKKGADKEVDTAIQFRDQIKSFLCQPHGEHHDPSIGDQKLIEMGRAMKTYESRLP</sequence>
<dbReference type="PANTHER" id="PTHR15184">
    <property type="entry name" value="ATP SYNTHASE"/>
    <property type="match status" value="1"/>
</dbReference>
<evidence type="ECO:0000256" key="6">
    <source>
        <dbReference type="ARBA" id="ARBA00022927"/>
    </source>
</evidence>
<keyword evidence="4" id="KW-0547">Nucleotide-binding</keyword>
<comment type="subcellular location">
    <subcellularLocation>
        <location evidence="1">Cytoplasm</location>
    </subcellularLocation>
</comment>
<dbReference type="InterPro" id="IPR027417">
    <property type="entry name" value="P-loop_NTPase"/>
</dbReference>
<feature type="domain" description="AAA+ ATPase" evidence="9">
    <location>
        <begin position="161"/>
        <end position="342"/>
    </location>
</feature>
<dbReference type="GO" id="GO:0016887">
    <property type="term" value="F:ATP hydrolysis activity"/>
    <property type="evidence" value="ECO:0007669"/>
    <property type="project" value="InterPro"/>
</dbReference>
<keyword evidence="2" id="KW-0813">Transport</keyword>
<keyword evidence="6" id="KW-0653">Protein transport</keyword>
<dbReference type="InterPro" id="IPR005714">
    <property type="entry name" value="ATPase_T3SS_FliI/YscN"/>
</dbReference>
<accession>A0A7Y2EDI1</accession>
<comment type="caution">
    <text evidence="10">The sequence shown here is derived from an EMBL/GenBank/DDBJ whole genome shotgun (WGS) entry which is preliminary data.</text>
</comment>
<dbReference type="EMBL" id="JABDJR010000179">
    <property type="protein sequence ID" value="NNF06058.1"/>
    <property type="molecule type" value="Genomic_DNA"/>
</dbReference>
<gene>
    <name evidence="10" type="ORF">HKN21_04805</name>
</gene>
<dbReference type="AlphaFoldDB" id="A0A7Y2EDI1"/>
<dbReference type="Pfam" id="PF00006">
    <property type="entry name" value="ATP-synt_ab"/>
    <property type="match status" value="1"/>
</dbReference>
<evidence type="ECO:0000256" key="7">
    <source>
        <dbReference type="ARBA" id="ARBA00022967"/>
    </source>
</evidence>
<keyword evidence="7" id="KW-1278">Translocase</keyword>
<dbReference type="InterPro" id="IPR020003">
    <property type="entry name" value="ATPase_a/bsu_AS"/>
</dbReference>
<dbReference type="InterPro" id="IPR003593">
    <property type="entry name" value="AAA+_ATPase"/>
</dbReference>
<dbReference type="GO" id="GO:0046933">
    <property type="term" value="F:proton-transporting ATP synthase activity, rotational mechanism"/>
    <property type="evidence" value="ECO:0007669"/>
    <property type="project" value="TreeGrafter"/>
</dbReference>
<dbReference type="FunFam" id="3.40.50.12240:FF:000002">
    <property type="entry name" value="Flagellum-specific ATP synthase FliI"/>
    <property type="match status" value="1"/>
</dbReference>
<dbReference type="InterPro" id="IPR050053">
    <property type="entry name" value="ATPase_alpha/beta_chains"/>
</dbReference>
<evidence type="ECO:0000256" key="2">
    <source>
        <dbReference type="ARBA" id="ARBA00022448"/>
    </source>
</evidence>